<dbReference type="InterPro" id="IPR059226">
    <property type="entry name" value="Choice_anch_Q_dom"/>
</dbReference>
<reference evidence="6 7" key="1">
    <citation type="journal article" date="2015" name="Nature">
        <title>rRNA introns, odd ribosomes, and small enigmatic genomes across a large radiation of phyla.</title>
        <authorList>
            <person name="Brown C.T."/>
            <person name="Hug L.A."/>
            <person name="Thomas B.C."/>
            <person name="Sharon I."/>
            <person name="Castelle C.J."/>
            <person name="Singh A."/>
            <person name="Wilkins M.J."/>
            <person name="Williams K.H."/>
            <person name="Banfield J.F."/>
        </authorList>
    </citation>
    <scope>NUCLEOTIDE SEQUENCE [LARGE SCALE GENOMIC DNA]</scope>
</reference>
<evidence type="ECO:0000313" key="6">
    <source>
        <dbReference type="EMBL" id="KKP71698.1"/>
    </source>
</evidence>
<evidence type="ECO:0000256" key="4">
    <source>
        <dbReference type="SAM" id="MobiDB-lite"/>
    </source>
</evidence>
<comment type="subcellular location">
    <subcellularLocation>
        <location evidence="1">Secreted</location>
    </subcellularLocation>
</comment>
<name>A0A0G0BQN6_9BACT</name>
<dbReference type="InterPro" id="IPR036439">
    <property type="entry name" value="Dockerin_dom_sf"/>
</dbReference>
<feature type="region of interest" description="Disordered" evidence="4">
    <location>
        <begin position="446"/>
        <end position="466"/>
    </location>
</feature>
<evidence type="ECO:0000256" key="1">
    <source>
        <dbReference type="ARBA" id="ARBA00004613"/>
    </source>
</evidence>
<gene>
    <name evidence="6" type="ORF">UR68_C0028G0015</name>
</gene>
<accession>A0A0G0BQN6</accession>
<dbReference type="GO" id="GO:0016837">
    <property type="term" value="F:carbon-oxygen lyase activity, acting on polysaccharides"/>
    <property type="evidence" value="ECO:0007669"/>
    <property type="project" value="TreeGrafter"/>
</dbReference>
<dbReference type="Gene3D" id="1.10.1330.10">
    <property type="entry name" value="Dockerin domain"/>
    <property type="match status" value="1"/>
</dbReference>
<dbReference type="GO" id="GO:0000272">
    <property type="term" value="P:polysaccharide catabolic process"/>
    <property type="evidence" value="ECO:0007669"/>
    <property type="project" value="InterPro"/>
</dbReference>
<dbReference type="Gene3D" id="2.160.20.10">
    <property type="entry name" value="Single-stranded right-handed beta-helix, Pectin lyase-like"/>
    <property type="match status" value="1"/>
</dbReference>
<dbReference type="InterPro" id="IPR039448">
    <property type="entry name" value="Beta_helix"/>
</dbReference>
<feature type="compositionally biased region" description="Polar residues" evidence="4">
    <location>
        <begin position="446"/>
        <end position="457"/>
    </location>
</feature>
<dbReference type="InterPro" id="IPR011050">
    <property type="entry name" value="Pectin_lyase_fold/virulence"/>
</dbReference>
<organism evidence="6 7">
    <name type="scientific">Candidatus Roizmanbacteria bacterium GW2011_GWA2_35_19</name>
    <dbReference type="NCBI Taxonomy" id="1618478"/>
    <lineage>
        <taxon>Bacteria</taxon>
        <taxon>Candidatus Roizmaniibacteriota</taxon>
    </lineage>
</organism>
<dbReference type="GO" id="GO:0005576">
    <property type="term" value="C:extracellular region"/>
    <property type="evidence" value="ECO:0007669"/>
    <property type="project" value="UniProtKB-SubCell"/>
</dbReference>
<dbReference type="EMBL" id="LBQC01000028">
    <property type="protein sequence ID" value="KKP71698.1"/>
    <property type="molecule type" value="Genomic_DNA"/>
</dbReference>
<dbReference type="InterPro" id="IPR006626">
    <property type="entry name" value="PbH1"/>
</dbReference>
<dbReference type="InterPro" id="IPR052052">
    <property type="entry name" value="Polysaccharide_Lyase_9"/>
</dbReference>
<comment type="caution">
    <text evidence="6">The sequence shown here is derived from an EMBL/GenBank/DDBJ whole genome shotgun (WGS) entry which is preliminary data.</text>
</comment>
<feature type="domain" description="Right handed beta helix" evidence="5">
    <location>
        <begin position="119"/>
        <end position="261"/>
    </location>
</feature>
<keyword evidence="2" id="KW-0964">Secreted</keyword>
<dbReference type="STRING" id="1618478.UR68_C0028G0015"/>
<evidence type="ECO:0000256" key="2">
    <source>
        <dbReference type="ARBA" id="ARBA00022525"/>
    </source>
</evidence>
<dbReference type="Proteomes" id="UP000034457">
    <property type="component" value="Unassembled WGS sequence"/>
</dbReference>
<protein>
    <recommendedName>
        <fullName evidence="5">Right handed beta helix domain-containing protein</fullName>
    </recommendedName>
</protein>
<evidence type="ECO:0000259" key="5">
    <source>
        <dbReference type="Pfam" id="PF13229"/>
    </source>
</evidence>
<dbReference type="Pfam" id="PF13229">
    <property type="entry name" value="Beta_helix"/>
    <property type="match status" value="1"/>
</dbReference>
<dbReference type="PANTHER" id="PTHR40088:SF2">
    <property type="entry name" value="SECRETED SUGAR HYDROLASE"/>
    <property type="match status" value="1"/>
</dbReference>
<sequence length="569" mass="62029">MFCLKHIKEYLIRFLRLGVLVCIFFISPTEALSSDYFVSKTGSDSNNGSQSSPWATVQKAANTVIAGDTVNVADGIQETTRVTINKSGTEQAPIIFKASGGSNAATTKGFTLGSNFPISYVTLRDFRIINAIGKGIEVMCKGCVIENNYIEFSSDGGILIKSLATNVNGTVIVDNTSSSQIIIKNNRLYRNAQFGIDVRGRNNLIEGNEVWDTIQHHPNRVPSPNWADADGIHFHGSGHVFKNNYIHDIKFDGKYVINSHTDCFQTFQSSPLPYQEAASNIIFDGNRCFIPDYNSGIAATNAFMLAKASNLIIKNNVIHAYGGINTGGGENSNLIITNNTWIGLTNQTVLKNCQVGIECWPSGINLKNTPNVTIKNNIFYDHLYAPVIVDATSNNSLVHSNNLMYRTDGKNWNADGLISSTGELWKINPKFINPSSVDYRLQNSSPAIDSGTNTGVSTDKDGITRPQGQGYDIGAYEYIGETQPTSTSIPPTPTPIPPTLSPIPTPIPGDITGPTGFSDNKVDMYDYNQLVSDFGKRGNPGFIKSDIVLNGRVNIFDFNVIITNFGKTQ</sequence>
<dbReference type="NCBIfam" id="NF041518">
    <property type="entry name" value="choice_anch_Q"/>
    <property type="match status" value="1"/>
</dbReference>
<evidence type="ECO:0000256" key="3">
    <source>
        <dbReference type="ARBA" id="ARBA00022729"/>
    </source>
</evidence>
<evidence type="ECO:0000313" key="7">
    <source>
        <dbReference type="Proteomes" id="UP000034457"/>
    </source>
</evidence>
<dbReference type="SUPFAM" id="SSF51126">
    <property type="entry name" value="Pectin lyase-like"/>
    <property type="match status" value="1"/>
</dbReference>
<dbReference type="AlphaFoldDB" id="A0A0G0BQN6"/>
<dbReference type="InterPro" id="IPR012334">
    <property type="entry name" value="Pectin_lyas_fold"/>
</dbReference>
<dbReference type="SMART" id="SM00710">
    <property type="entry name" value="PbH1"/>
    <property type="match status" value="6"/>
</dbReference>
<keyword evidence="3" id="KW-0732">Signal</keyword>
<dbReference type="PANTHER" id="PTHR40088">
    <property type="entry name" value="PECTATE LYASE (EUROFUNG)"/>
    <property type="match status" value="1"/>
</dbReference>
<proteinExistence type="predicted"/>